<name>A0A344PHG0_9RHOB</name>
<dbReference type="Pfam" id="PF01061">
    <property type="entry name" value="ABC2_membrane"/>
    <property type="match status" value="1"/>
</dbReference>
<evidence type="ECO:0000259" key="6">
    <source>
        <dbReference type="PROSITE" id="PS51012"/>
    </source>
</evidence>
<dbReference type="OrthoDB" id="9804001at2"/>
<keyword evidence="3 5" id="KW-1133">Transmembrane helix</keyword>
<dbReference type="PIRSF" id="PIRSF006648">
    <property type="entry name" value="DrrB"/>
    <property type="match status" value="1"/>
</dbReference>
<dbReference type="InterPro" id="IPR052522">
    <property type="entry name" value="ABC-2_transport_permease"/>
</dbReference>
<dbReference type="EMBL" id="CP030918">
    <property type="protein sequence ID" value="AXC48815.1"/>
    <property type="molecule type" value="Genomic_DNA"/>
</dbReference>
<organism evidence="7 8">
    <name type="scientific">Paracoccus suum</name>
    <dbReference type="NCBI Taxonomy" id="2259340"/>
    <lineage>
        <taxon>Bacteria</taxon>
        <taxon>Pseudomonadati</taxon>
        <taxon>Pseudomonadota</taxon>
        <taxon>Alphaproteobacteria</taxon>
        <taxon>Rhodobacterales</taxon>
        <taxon>Paracoccaceae</taxon>
        <taxon>Paracoccus</taxon>
    </lineage>
</organism>
<evidence type="ECO:0000256" key="5">
    <source>
        <dbReference type="RuleBase" id="RU361157"/>
    </source>
</evidence>
<feature type="transmembrane region" description="Helical" evidence="5">
    <location>
        <begin position="145"/>
        <end position="169"/>
    </location>
</feature>
<keyword evidence="4 5" id="KW-0472">Membrane</keyword>
<feature type="transmembrane region" description="Helical" evidence="5">
    <location>
        <begin position="176"/>
        <end position="196"/>
    </location>
</feature>
<accession>A0A344PHG0</accession>
<gene>
    <name evidence="7" type="ORF">DRW48_03120</name>
</gene>
<dbReference type="PROSITE" id="PS51012">
    <property type="entry name" value="ABC_TM2"/>
    <property type="match status" value="1"/>
</dbReference>
<dbReference type="PANTHER" id="PTHR43332:SF2">
    <property type="entry name" value="INNER MEMBRANE TRANSPORT PERMEASE YADH"/>
    <property type="match status" value="1"/>
</dbReference>
<feature type="transmembrane region" description="Helical" evidence="5">
    <location>
        <begin position="33"/>
        <end position="51"/>
    </location>
</feature>
<keyword evidence="5" id="KW-0813">Transport</keyword>
<evidence type="ECO:0000313" key="7">
    <source>
        <dbReference type="EMBL" id="AXC48815.1"/>
    </source>
</evidence>
<keyword evidence="8" id="KW-1185">Reference proteome</keyword>
<dbReference type="PANTHER" id="PTHR43332">
    <property type="entry name" value="INNER MEMBRANE TRANSPORT PERMEASE YADH-RELATED"/>
    <property type="match status" value="1"/>
</dbReference>
<evidence type="ECO:0000313" key="8">
    <source>
        <dbReference type="Proteomes" id="UP000252023"/>
    </source>
</evidence>
<dbReference type="KEGG" id="pars:DRW48_03120"/>
<comment type="similarity">
    <text evidence="5">Belongs to the ABC-2 integral membrane protein family.</text>
</comment>
<evidence type="ECO:0000256" key="1">
    <source>
        <dbReference type="ARBA" id="ARBA00004141"/>
    </source>
</evidence>
<dbReference type="AlphaFoldDB" id="A0A344PHG0"/>
<sequence length="261" mass="27786">MGVRRFGMINWLGLWTLAMREVRRFMAVWQQTIFAPLMTAGLFVMVFALALGRGRGEVMGLPYLAFLGPGVLMMTVIQNAFANTSSSIISAKMQGNIVDTLMPPLSAGEILAGYLAGSVIRAGLVASVITLGMAVTLGFGVAHPLWAITFVVLGALLMGGLGILAGIIAQKFDQMAAITNFIVTPLSFLSGTFYSVEALPPAFRAFSHANPIFYLIDGARYGFAGVSDASPVLGLGVCLLALAVVLGLGWWWLRSGYRMKA</sequence>
<protein>
    <recommendedName>
        <fullName evidence="5">Transport permease protein</fullName>
    </recommendedName>
</protein>
<feature type="domain" description="ABC transmembrane type-2" evidence="6">
    <location>
        <begin position="27"/>
        <end position="256"/>
    </location>
</feature>
<feature type="transmembrane region" description="Helical" evidence="5">
    <location>
        <begin position="63"/>
        <end position="82"/>
    </location>
</feature>
<dbReference type="InterPro" id="IPR013525">
    <property type="entry name" value="ABC2_TM"/>
</dbReference>
<evidence type="ECO:0000256" key="3">
    <source>
        <dbReference type="ARBA" id="ARBA00022989"/>
    </source>
</evidence>
<comment type="subcellular location">
    <subcellularLocation>
        <location evidence="5">Cell inner membrane</location>
        <topology evidence="5">Multi-pass membrane protein</topology>
    </subcellularLocation>
    <subcellularLocation>
        <location evidence="1">Membrane</location>
        <topology evidence="1">Multi-pass membrane protein</topology>
    </subcellularLocation>
</comment>
<dbReference type="GO" id="GO:0140359">
    <property type="term" value="F:ABC-type transporter activity"/>
    <property type="evidence" value="ECO:0007669"/>
    <property type="project" value="InterPro"/>
</dbReference>
<dbReference type="InterPro" id="IPR000412">
    <property type="entry name" value="ABC_2_transport"/>
</dbReference>
<dbReference type="RefSeq" id="WP_114075134.1">
    <property type="nucleotide sequence ID" value="NZ_CP030918.1"/>
</dbReference>
<feature type="transmembrane region" description="Helical" evidence="5">
    <location>
        <begin position="232"/>
        <end position="253"/>
    </location>
</feature>
<evidence type="ECO:0000256" key="2">
    <source>
        <dbReference type="ARBA" id="ARBA00022692"/>
    </source>
</evidence>
<evidence type="ECO:0000256" key="4">
    <source>
        <dbReference type="ARBA" id="ARBA00023136"/>
    </source>
</evidence>
<dbReference type="PRINTS" id="PR00164">
    <property type="entry name" value="ABC2TRNSPORT"/>
</dbReference>
<dbReference type="GO" id="GO:0043190">
    <property type="term" value="C:ATP-binding cassette (ABC) transporter complex"/>
    <property type="evidence" value="ECO:0007669"/>
    <property type="project" value="InterPro"/>
</dbReference>
<proteinExistence type="inferred from homology"/>
<feature type="transmembrane region" description="Helical" evidence="5">
    <location>
        <begin position="111"/>
        <end position="139"/>
    </location>
</feature>
<dbReference type="Proteomes" id="UP000252023">
    <property type="component" value="Chromosome"/>
</dbReference>
<reference evidence="8" key="1">
    <citation type="submission" date="2018-07" db="EMBL/GenBank/DDBJ databases">
        <title>Genome sequencing of Paracoccus sp. SC2-6.</title>
        <authorList>
            <person name="Heo J."/>
            <person name="Kim S.-J."/>
            <person name="Kwon S.-W."/>
        </authorList>
    </citation>
    <scope>NUCLEOTIDE SEQUENCE [LARGE SCALE GENOMIC DNA]</scope>
    <source>
        <strain evidence="8">SC2-6</strain>
    </source>
</reference>
<dbReference type="InterPro" id="IPR047817">
    <property type="entry name" value="ABC2_TM_bact-type"/>
</dbReference>
<keyword evidence="5" id="KW-1003">Cell membrane</keyword>
<keyword evidence="2 5" id="KW-0812">Transmembrane</keyword>